<dbReference type="OrthoDB" id="2400734at2759"/>
<accession>A0A9N9P0Y2</accession>
<keyword evidence="2" id="KW-1185">Reference proteome</keyword>
<name>A0A9N9P0Y2_9GLOM</name>
<dbReference type="AlphaFoldDB" id="A0A9N9P0Y2"/>
<feature type="non-terminal residue" evidence="1">
    <location>
        <position position="1"/>
    </location>
</feature>
<dbReference type="EMBL" id="CAJVPQ010029143">
    <property type="protein sequence ID" value="CAG8774365.1"/>
    <property type="molecule type" value="Genomic_DNA"/>
</dbReference>
<gene>
    <name evidence="1" type="ORF">FCALED_LOCUS17727</name>
</gene>
<comment type="caution">
    <text evidence="1">The sequence shown here is derived from an EMBL/GenBank/DDBJ whole genome shotgun (WGS) entry which is preliminary data.</text>
</comment>
<protein>
    <submittedName>
        <fullName evidence="1">17541_t:CDS:1</fullName>
    </submittedName>
</protein>
<dbReference type="Proteomes" id="UP000789570">
    <property type="component" value="Unassembled WGS sequence"/>
</dbReference>
<organism evidence="1 2">
    <name type="scientific">Funneliformis caledonium</name>
    <dbReference type="NCBI Taxonomy" id="1117310"/>
    <lineage>
        <taxon>Eukaryota</taxon>
        <taxon>Fungi</taxon>
        <taxon>Fungi incertae sedis</taxon>
        <taxon>Mucoromycota</taxon>
        <taxon>Glomeromycotina</taxon>
        <taxon>Glomeromycetes</taxon>
        <taxon>Glomerales</taxon>
        <taxon>Glomeraceae</taxon>
        <taxon>Funneliformis</taxon>
    </lineage>
</organism>
<evidence type="ECO:0000313" key="1">
    <source>
        <dbReference type="EMBL" id="CAG8774365.1"/>
    </source>
</evidence>
<sequence>YWEKPCASWGNTQTWNSFFYGRNQNATKQMSHDALGKELDLLIKYLKPETKEIQKAYAIQKELRNPLKRKKYEEKENLLPPPKKQQSPIILFCLIKGDVSARAFP</sequence>
<evidence type="ECO:0000313" key="2">
    <source>
        <dbReference type="Proteomes" id="UP000789570"/>
    </source>
</evidence>
<reference evidence="1" key="1">
    <citation type="submission" date="2021-06" db="EMBL/GenBank/DDBJ databases">
        <authorList>
            <person name="Kallberg Y."/>
            <person name="Tangrot J."/>
            <person name="Rosling A."/>
        </authorList>
    </citation>
    <scope>NUCLEOTIDE SEQUENCE</scope>
    <source>
        <strain evidence="1">UK204</strain>
    </source>
</reference>
<proteinExistence type="predicted"/>
<feature type="non-terminal residue" evidence="1">
    <location>
        <position position="105"/>
    </location>
</feature>